<dbReference type="Pfam" id="PF00098">
    <property type="entry name" value="zf-CCHC"/>
    <property type="match status" value="1"/>
</dbReference>
<evidence type="ECO:0000313" key="3">
    <source>
        <dbReference type="EMBL" id="KAB1219632.1"/>
    </source>
</evidence>
<protein>
    <submittedName>
        <fullName evidence="3">Retrovirus-related Pol polyprotein from transposon TNT 1-94</fullName>
    </submittedName>
</protein>
<proteinExistence type="predicted"/>
<keyword evidence="4" id="KW-1185">Reference proteome</keyword>
<dbReference type="PANTHER" id="PTHR47592:SF6">
    <property type="entry name" value="PBF68 PROTEIN"/>
    <property type="match status" value="1"/>
</dbReference>
<evidence type="ECO:0000256" key="1">
    <source>
        <dbReference type="PROSITE-ProRule" id="PRU00047"/>
    </source>
</evidence>
<feature type="domain" description="CCHC-type" evidence="2">
    <location>
        <begin position="273"/>
        <end position="288"/>
    </location>
</feature>
<dbReference type="PANTHER" id="PTHR47592">
    <property type="entry name" value="PBF68 PROTEIN"/>
    <property type="match status" value="1"/>
</dbReference>
<dbReference type="AlphaFoldDB" id="A0A6A1W350"/>
<keyword evidence="1" id="KW-0862">Zinc</keyword>
<evidence type="ECO:0000313" key="4">
    <source>
        <dbReference type="Proteomes" id="UP000516437"/>
    </source>
</evidence>
<dbReference type="Pfam" id="PF14223">
    <property type="entry name" value="Retrotran_gag_2"/>
    <property type="match status" value="1"/>
</dbReference>
<accession>A0A6A1W350</accession>
<comment type="caution">
    <text evidence="3">The sequence shown here is derived from an EMBL/GenBank/DDBJ whole genome shotgun (WGS) entry which is preliminary data.</text>
</comment>
<keyword evidence="1" id="KW-0863">Zinc-finger</keyword>
<dbReference type="EMBL" id="RXIC02000021">
    <property type="protein sequence ID" value="KAB1219632.1"/>
    <property type="molecule type" value="Genomic_DNA"/>
</dbReference>
<keyword evidence="1" id="KW-0479">Metal-binding</keyword>
<sequence length="314" mass="36707">MCSIKCRSQLDGKQLEDVSNSVSDLAPQEVVSIEPNRFDGKNYHCWAKQMEVFLKKLKIAYILTDRCPSVTLGPEATTEEIAQAKLDEQKWVNDDYICRRNILSCLSDPLFYRYSKATSSARELWEELKLVYLHEEFGTKRHQVKKYIEFQMVEEKAIVEQVQEFNNIADSIVAAGILIDENFHVSVIISKLPPSWKDYCIKLMGEEYLPFWKLMDHLRLEEESRKQEKQEGSSNLLGNHQFRKFRPKNRDMKPPGMHWNRNESEMDEKSTVCYSCGKQGHISRNCRRKFVREDNGNIDVDNGHKPAFKEVNMV</sequence>
<reference evidence="3 4" key="1">
    <citation type="journal article" date="2019" name="Plant Biotechnol. J.">
        <title>The red bayberry genome and genetic basis of sex determination.</title>
        <authorList>
            <person name="Jia H.M."/>
            <person name="Jia H.J."/>
            <person name="Cai Q.L."/>
            <person name="Wang Y."/>
            <person name="Zhao H.B."/>
            <person name="Yang W.F."/>
            <person name="Wang G.Y."/>
            <person name="Li Y.H."/>
            <person name="Zhan D.L."/>
            <person name="Shen Y.T."/>
            <person name="Niu Q.F."/>
            <person name="Chang L."/>
            <person name="Qiu J."/>
            <person name="Zhao L."/>
            <person name="Xie H.B."/>
            <person name="Fu W.Y."/>
            <person name="Jin J."/>
            <person name="Li X.W."/>
            <person name="Jiao Y."/>
            <person name="Zhou C.C."/>
            <person name="Tu T."/>
            <person name="Chai C.Y."/>
            <person name="Gao J.L."/>
            <person name="Fan L.J."/>
            <person name="van de Weg E."/>
            <person name="Wang J.Y."/>
            <person name="Gao Z.S."/>
        </authorList>
    </citation>
    <scope>NUCLEOTIDE SEQUENCE [LARGE SCALE GENOMIC DNA]</scope>
    <source>
        <tissue evidence="3">Leaves</tissue>
    </source>
</reference>
<dbReference type="OrthoDB" id="2505440at2759"/>
<gene>
    <name evidence="3" type="ORF">CJ030_MR3G011108</name>
</gene>
<dbReference type="GO" id="GO:0008270">
    <property type="term" value="F:zinc ion binding"/>
    <property type="evidence" value="ECO:0007669"/>
    <property type="project" value="UniProtKB-KW"/>
</dbReference>
<dbReference type="PROSITE" id="PS50158">
    <property type="entry name" value="ZF_CCHC"/>
    <property type="match status" value="1"/>
</dbReference>
<evidence type="ECO:0000259" key="2">
    <source>
        <dbReference type="PROSITE" id="PS50158"/>
    </source>
</evidence>
<dbReference type="InterPro" id="IPR001878">
    <property type="entry name" value="Znf_CCHC"/>
</dbReference>
<dbReference type="GO" id="GO:0003676">
    <property type="term" value="F:nucleic acid binding"/>
    <property type="evidence" value="ECO:0007669"/>
    <property type="project" value="InterPro"/>
</dbReference>
<dbReference type="SMART" id="SM00343">
    <property type="entry name" value="ZnF_C2HC"/>
    <property type="match status" value="1"/>
</dbReference>
<dbReference type="Gene3D" id="4.10.60.10">
    <property type="entry name" value="Zinc finger, CCHC-type"/>
    <property type="match status" value="1"/>
</dbReference>
<organism evidence="3 4">
    <name type="scientific">Morella rubra</name>
    <name type="common">Chinese bayberry</name>
    <dbReference type="NCBI Taxonomy" id="262757"/>
    <lineage>
        <taxon>Eukaryota</taxon>
        <taxon>Viridiplantae</taxon>
        <taxon>Streptophyta</taxon>
        <taxon>Embryophyta</taxon>
        <taxon>Tracheophyta</taxon>
        <taxon>Spermatophyta</taxon>
        <taxon>Magnoliopsida</taxon>
        <taxon>eudicotyledons</taxon>
        <taxon>Gunneridae</taxon>
        <taxon>Pentapetalae</taxon>
        <taxon>rosids</taxon>
        <taxon>fabids</taxon>
        <taxon>Fagales</taxon>
        <taxon>Myricaceae</taxon>
        <taxon>Morella</taxon>
    </lineage>
</organism>
<dbReference type="SUPFAM" id="SSF57756">
    <property type="entry name" value="Retrovirus zinc finger-like domains"/>
    <property type="match status" value="1"/>
</dbReference>
<dbReference type="InterPro" id="IPR036875">
    <property type="entry name" value="Znf_CCHC_sf"/>
</dbReference>
<name>A0A6A1W350_9ROSI</name>
<dbReference type="Proteomes" id="UP000516437">
    <property type="component" value="Chromosome 3"/>
</dbReference>